<proteinExistence type="predicted"/>
<dbReference type="Gene3D" id="1.10.1200.10">
    <property type="entry name" value="ACP-like"/>
    <property type="match status" value="1"/>
</dbReference>
<dbReference type="SUPFAM" id="SSF47336">
    <property type="entry name" value="ACP-like"/>
    <property type="match status" value="1"/>
</dbReference>
<evidence type="ECO:0000313" key="2">
    <source>
        <dbReference type="EMBL" id="HDR47104.1"/>
    </source>
</evidence>
<sequence>MTTWTEGAIRDAICNTVLFEGLELDGLGVKLEDLKGETMLLSEEGLALDSVDALEIIVAVQKVFGLSIPNLDTAFFEKNLRTVDTLVDYVVASLNITFETA</sequence>
<gene>
    <name evidence="2" type="ORF">ENN94_05315</name>
</gene>
<evidence type="ECO:0000259" key="1">
    <source>
        <dbReference type="Pfam" id="PF00550"/>
    </source>
</evidence>
<feature type="domain" description="Carrier" evidence="1">
    <location>
        <begin position="27"/>
        <end position="90"/>
    </location>
</feature>
<dbReference type="EMBL" id="DSDO01000363">
    <property type="protein sequence ID" value="HDR47104.1"/>
    <property type="molecule type" value="Genomic_DNA"/>
</dbReference>
<reference evidence="2" key="1">
    <citation type="journal article" date="2020" name="mSystems">
        <title>Genome- and Community-Level Interaction Insights into Carbon Utilization and Element Cycling Functions of Hydrothermarchaeota in Hydrothermal Sediment.</title>
        <authorList>
            <person name="Zhou Z."/>
            <person name="Liu Y."/>
            <person name="Xu W."/>
            <person name="Pan J."/>
            <person name="Luo Z.H."/>
            <person name="Li M."/>
        </authorList>
    </citation>
    <scope>NUCLEOTIDE SEQUENCE [LARGE SCALE GENOMIC DNA]</scope>
    <source>
        <strain evidence="2">SpSt-1220</strain>
    </source>
</reference>
<organism evidence="2">
    <name type="scientific">Geoalkalibacter subterraneus</name>
    <dbReference type="NCBI Taxonomy" id="483547"/>
    <lineage>
        <taxon>Bacteria</taxon>
        <taxon>Pseudomonadati</taxon>
        <taxon>Thermodesulfobacteriota</taxon>
        <taxon>Desulfuromonadia</taxon>
        <taxon>Desulfuromonadales</taxon>
        <taxon>Geoalkalibacteraceae</taxon>
        <taxon>Geoalkalibacter</taxon>
    </lineage>
</organism>
<protein>
    <submittedName>
        <fullName evidence="2">Acyl carrier protein</fullName>
    </submittedName>
</protein>
<dbReference type="Proteomes" id="UP000886162">
    <property type="component" value="Unassembled WGS sequence"/>
</dbReference>
<dbReference type="InterPro" id="IPR009081">
    <property type="entry name" value="PP-bd_ACP"/>
</dbReference>
<dbReference type="Pfam" id="PF00550">
    <property type="entry name" value="PP-binding"/>
    <property type="match status" value="1"/>
</dbReference>
<dbReference type="AlphaFoldDB" id="A0A831PIX6"/>
<comment type="caution">
    <text evidence="2">The sequence shown here is derived from an EMBL/GenBank/DDBJ whole genome shotgun (WGS) entry which is preliminary data.</text>
</comment>
<dbReference type="InterPro" id="IPR036736">
    <property type="entry name" value="ACP-like_sf"/>
</dbReference>
<accession>A0A831PIX6</accession>
<name>A0A831PIX6_9BACT</name>